<dbReference type="GO" id="GO:0016990">
    <property type="term" value="F:arginine deiminase activity"/>
    <property type="evidence" value="ECO:0007669"/>
    <property type="project" value="TreeGrafter"/>
</dbReference>
<accession>A0A7S1J8Q8</accession>
<dbReference type="Gene3D" id="3.75.10.10">
    <property type="entry name" value="L-arginine/glycine Amidinotransferase, Chain A"/>
    <property type="match status" value="2"/>
</dbReference>
<reference evidence="1" key="1">
    <citation type="submission" date="2021-01" db="EMBL/GenBank/DDBJ databases">
        <authorList>
            <person name="Corre E."/>
            <person name="Pelletier E."/>
            <person name="Niang G."/>
            <person name="Scheremetjew M."/>
            <person name="Finn R."/>
            <person name="Kale V."/>
            <person name="Holt S."/>
            <person name="Cochrane G."/>
            <person name="Meng A."/>
            <person name="Brown T."/>
            <person name="Cohen L."/>
        </authorList>
    </citation>
    <scope>NUCLEOTIDE SEQUENCE</scope>
    <source>
        <strain evidence="1">NIES-381</strain>
    </source>
</reference>
<dbReference type="PANTHER" id="PTHR47271">
    <property type="entry name" value="ARGININE DEIMINASE"/>
    <property type="match status" value="1"/>
</dbReference>
<sequence>MQTIFVLHTMYRSNVLCRMAAVHRAQRSQSTQAILGPMSLEAPKVLHPTISEPVIREETSFFKTGTEIAITECTAKTVLTHGNTKFVQEHENDPASVAIIHYPGAEMVFGSFHPTGSLYHKAVSMDKARAAMKSLQVALVNNNVDVLSIGGILRLGNSLDDRRRLEEYAMSCIHYETTATSLTAAEANLLSAEYKQKTTSTMDTFDLIDAIITRPTLTLEKSVRNTPLTTSKFQFNPLTNLVFTRDQQVVTAAGVVLSQLHSRQRMAEVDLIRFCLEKLEIPVLGQIPAPGKLEGGDFLPAGKELCFIGLGIRTNARAITHMLEQQWFGTTRVAVVKDLLDRKQARMHLDCVFNIAGDDVVVLMDSIIGEHSHGFRMVDEYTLVDGEYRKTRENIEFCAYLHSVGFNVIRVTDRMHHNYGCNFINCGDSRLITTDPETADHIAKSPYFHGSITNIDFREITKLYGALHCSTQIFRDIRTPQPANTVSRNETESLIVSLNTSPASRLPPRRQTTNWVLVVAPTYFAQNPETFQDNAFMQSKAAQTMTSLEIVEEACTAFSRLYTALKTNGVNVKLFHHESYHDTPDAVFPNNWFSTHSDSQTCTLYPMKYPSRQRERRRSIVTFLNSMYSNIVDLTSYEDDEDPELTKALEGTGSMVLDRVQKVAFCALSKRADEDVFNDWCAKMGYKGVTFRTVANIYHTNVMMSIGSSIAVICVDSIVPADRKRVIDQLKACGKVVIRASEQQMNAFLCNCIELQNNDGDKLLFMSEQAYNSLTENQMYALLQNVDKVVPVAFDIIEKVAGGGVRCAIGELF</sequence>
<organism evidence="1">
    <name type="scientific">Eutreptiella gymnastica</name>
    <dbReference type="NCBI Taxonomy" id="73025"/>
    <lineage>
        <taxon>Eukaryota</taxon>
        <taxon>Discoba</taxon>
        <taxon>Euglenozoa</taxon>
        <taxon>Euglenida</taxon>
        <taxon>Spirocuta</taxon>
        <taxon>Euglenophyceae</taxon>
        <taxon>Eutreptiales</taxon>
        <taxon>Eutreptiaceae</taxon>
        <taxon>Eutreptiella</taxon>
    </lineage>
</organism>
<protein>
    <recommendedName>
        <fullName evidence="2">Arginine deiminase</fullName>
    </recommendedName>
</protein>
<name>A0A7S1J8Q8_9EUGL</name>
<dbReference type="EMBL" id="HBGA01127243">
    <property type="protein sequence ID" value="CAD9035883.1"/>
    <property type="molecule type" value="Transcribed_RNA"/>
</dbReference>
<dbReference type="Pfam" id="PF02274">
    <property type="entry name" value="ADI"/>
    <property type="match status" value="1"/>
</dbReference>
<dbReference type="AlphaFoldDB" id="A0A7S1J8Q8"/>
<dbReference type="SUPFAM" id="SSF55909">
    <property type="entry name" value="Pentein"/>
    <property type="match status" value="2"/>
</dbReference>
<proteinExistence type="predicted"/>
<dbReference type="GO" id="GO:0019546">
    <property type="term" value="P:L-arginine deiminase pathway"/>
    <property type="evidence" value="ECO:0007669"/>
    <property type="project" value="TreeGrafter"/>
</dbReference>
<evidence type="ECO:0000313" key="1">
    <source>
        <dbReference type="EMBL" id="CAD9035883.1"/>
    </source>
</evidence>
<evidence type="ECO:0008006" key="2">
    <source>
        <dbReference type="Google" id="ProtNLM"/>
    </source>
</evidence>
<dbReference type="PANTHER" id="PTHR47271:SF2">
    <property type="entry name" value="ARGININE DEIMINASE"/>
    <property type="match status" value="1"/>
</dbReference>
<gene>
    <name evidence="1" type="ORF">EGYM00392_LOCUS47037</name>
</gene>
<dbReference type="Pfam" id="PF19420">
    <property type="entry name" value="DDAH_eukar"/>
    <property type="match status" value="1"/>
</dbReference>